<organism evidence="1 2">
    <name type="scientific">Candidatus Woesebacteria bacterium RBG_13_36_22</name>
    <dbReference type="NCBI Taxonomy" id="1802478"/>
    <lineage>
        <taxon>Bacteria</taxon>
        <taxon>Candidatus Woeseibacteriota</taxon>
    </lineage>
</organism>
<dbReference type="AlphaFoldDB" id="A0A1F7X5R7"/>
<reference evidence="1 2" key="1">
    <citation type="journal article" date="2016" name="Nat. Commun.">
        <title>Thousands of microbial genomes shed light on interconnected biogeochemical processes in an aquifer system.</title>
        <authorList>
            <person name="Anantharaman K."/>
            <person name="Brown C.T."/>
            <person name="Hug L.A."/>
            <person name="Sharon I."/>
            <person name="Castelle C.J."/>
            <person name="Probst A.J."/>
            <person name="Thomas B.C."/>
            <person name="Singh A."/>
            <person name="Wilkins M.J."/>
            <person name="Karaoz U."/>
            <person name="Brodie E.L."/>
            <person name="Williams K.H."/>
            <person name="Hubbard S.S."/>
            <person name="Banfield J.F."/>
        </authorList>
    </citation>
    <scope>NUCLEOTIDE SEQUENCE [LARGE SCALE GENOMIC DNA]</scope>
</reference>
<gene>
    <name evidence="1" type="ORF">A2Z67_01635</name>
</gene>
<name>A0A1F7X5R7_9BACT</name>
<evidence type="ECO:0000313" key="1">
    <source>
        <dbReference type="EMBL" id="OGM10430.1"/>
    </source>
</evidence>
<dbReference type="EMBL" id="MGFQ01000012">
    <property type="protein sequence ID" value="OGM10430.1"/>
    <property type="molecule type" value="Genomic_DNA"/>
</dbReference>
<protein>
    <submittedName>
        <fullName evidence="1">Uncharacterized protein</fullName>
    </submittedName>
</protein>
<dbReference type="Proteomes" id="UP000176939">
    <property type="component" value="Unassembled WGS sequence"/>
</dbReference>
<proteinExistence type="predicted"/>
<sequence length="365" mass="41272">MTEDESTETGNPRFIKVKPRYISPEAVFNAKYIASTGPVDVVSLATEKQKALEERLNEVGKPPIGILQESVNLASEYVREIYQNHNPGANKVIEMPQVQVLDREDVDCIKREFQLDTDPETAGGFFVQGVNRIYIISDDNLPDYMVAGIIAHEMLHNVFDIQVGVYSLEKGKFLTSFNSESRRFGLSVSRVEVQGGSVKASKQTGVVLNELPNYAYESQFDKVLLAQEKGGVIYGGDIERRTDLIKKEDCLENGYIGLRFRDRGFVNLSERNMHFLKSRELMVNEGILMYQLADDLDALCGEVDGKMLSELLLDAKSNPSIQHIVKRRLDEVMGKGFYRRLKSKPFNFDNVLSILIEAQKHYGEE</sequence>
<accession>A0A1F7X5R7</accession>
<evidence type="ECO:0000313" key="2">
    <source>
        <dbReference type="Proteomes" id="UP000176939"/>
    </source>
</evidence>
<comment type="caution">
    <text evidence="1">The sequence shown here is derived from an EMBL/GenBank/DDBJ whole genome shotgun (WGS) entry which is preliminary data.</text>
</comment>